<comment type="caution">
    <text evidence="1">The sequence shown here is derived from an EMBL/GenBank/DDBJ whole genome shotgun (WGS) entry which is preliminary data.</text>
</comment>
<proteinExistence type="predicted"/>
<protein>
    <recommendedName>
        <fullName evidence="3">HEAT repeat domain-containing protein</fullName>
    </recommendedName>
</protein>
<organism evidence="1 2">
    <name type="scientific">Mariniphaga sediminis</name>
    <dbReference type="NCBI Taxonomy" id="1628158"/>
    <lineage>
        <taxon>Bacteria</taxon>
        <taxon>Pseudomonadati</taxon>
        <taxon>Bacteroidota</taxon>
        <taxon>Bacteroidia</taxon>
        <taxon>Marinilabiliales</taxon>
        <taxon>Prolixibacteraceae</taxon>
        <taxon>Mariniphaga</taxon>
    </lineage>
</organism>
<sequence>MQSNKPDKNIKAKLFSADTATVVSALNSLKEEGNVSYLPILFDLLNSNPETEIEKEIIYILSNLKIKEAAPVMVEALQAPGYDSIRKKLTTACWQNGLDYKEFFPVFVDLVIQEDWETGFEAFTVIENMETFPGREVLDPVVDEIHKALKDAGEQKRYFLHEILVLIR</sequence>
<dbReference type="EMBL" id="QWET01000004">
    <property type="protein sequence ID" value="RIH65869.1"/>
    <property type="molecule type" value="Genomic_DNA"/>
</dbReference>
<gene>
    <name evidence="1" type="ORF">D1164_06265</name>
</gene>
<dbReference type="RefSeq" id="WP_119349105.1">
    <property type="nucleotide sequence ID" value="NZ_QWET01000004.1"/>
</dbReference>
<dbReference type="OrthoDB" id="1121286at2"/>
<evidence type="ECO:0008006" key="3">
    <source>
        <dbReference type="Google" id="ProtNLM"/>
    </source>
</evidence>
<evidence type="ECO:0000313" key="2">
    <source>
        <dbReference type="Proteomes" id="UP000266441"/>
    </source>
</evidence>
<name>A0A399D2K8_9BACT</name>
<reference evidence="1 2" key="1">
    <citation type="journal article" date="2015" name="Int. J. Syst. Evol. Microbiol.">
        <title>Mariniphaga sediminis sp. nov., isolated from coastal sediment.</title>
        <authorList>
            <person name="Wang F.Q."/>
            <person name="Shen Q.Y."/>
            <person name="Chen G.J."/>
            <person name="Du Z.J."/>
        </authorList>
    </citation>
    <scope>NUCLEOTIDE SEQUENCE [LARGE SCALE GENOMIC DNA]</scope>
    <source>
        <strain evidence="1 2">SY21</strain>
    </source>
</reference>
<accession>A0A399D2K8</accession>
<evidence type="ECO:0000313" key="1">
    <source>
        <dbReference type="EMBL" id="RIH65869.1"/>
    </source>
</evidence>
<keyword evidence="2" id="KW-1185">Reference proteome</keyword>
<dbReference type="InterPro" id="IPR011989">
    <property type="entry name" value="ARM-like"/>
</dbReference>
<dbReference type="Proteomes" id="UP000266441">
    <property type="component" value="Unassembled WGS sequence"/>
</dbReference>
<dbReference type="AlphaFoldDB" id="A0A399D2K8"/>
<dbReference type="InterPro" id="IPR016024">
    <property type="entry name" value="ARM-type_fold"/>
</dbReference>
<dbReference type="SUPFAM" id="SSF48371">
    <property type="entry name" value="ARM repeat"/>
    <property type="match status" value="1"/>
</dbReference>
<dbReference type="Gene3D" id="1.25.10.10">
    <property type="entry name" value="Leucine-rich Repeat Variant"/>
    <property type="match status" value="1"/>
</dbReference>